<dbReference type="RefSeq" id="WP_158081726.1">
    <property type="nucleotide sequence ID" value="NZ_MSZX01000007.1"/>
</dbReference>
<reference evidence="3 4" key="1">
    <citation type="submission" date="2017-01" db="EMBL/GenBank/DDBJ databases">
        <title>Genome analysis of Paenibacillus selenitrireducens ES3-24.</title>
        <authorList>
            <person name="Xu D."/>
            <person name="Yao R."/>
            <person name="Zheng S."/>
        </authorList>
    </citation>
    <scope>NUCLEOTIDE SEQUENCE [LARGE SCALE GENOMIC DNA]</scope>
    <source>
        <strain evidence="3 4">ES3-24</strain>
    </source>
</reference>
<dbReference type="OrthoDB" id="9779630at2"/>
<keyword evidence="2" id="KW-0175">Coiled coil</keyword>
<name>A0A1T2X8G7_9BACL</name>
<evidence type="ECO:0000256" key="1">
    <source>
        <dbReference type="ARBA" id="ARBA00043985"/>
    </source>
</evidence>
<dbReference type="PANTHER" id="PTHR31088:SF6">
    <property type="entry name" value="PHAGE SHOCK PROTEIN A"/>
    <property type="match status" value="1"/>
</dbReference>
<dbReference type="PANTHER" id="PTHR31088">
    <property type="entry name" value="MEMBRANE-ASSOCIATED PROTEIN VIPP1, CHLOROPLASTIC"/>
    <property type="match status" value="1"/>
</dbReference>
<organism evidence="3 4">
    <name type="scientific">Paenibacillus selenitireducens</name>
    <dbReference type="NCBI Taxonomy" id="1324314"/>
    <lineage>
        <taxon>Bacteria</taxon>
        <taxon>Bacillati</taxon>
        <taxon>Bacillota</taxon>
        <taxon>Bacilli</taxon>
        <taxon>Bacillales</taxon>
        <taxon>Paenibacillaceae</taxon>
        <taxon>Paenibacillus</taxon>
    </lineage>
</organism>
<sequence>MGIFKRVKHMATADTNHFLDKMENPVSMVKQYIRDLEEQMGQAQQALAQQYWNERRYEAQIEETTALIMKRSRQAELAVDRQEDAIAELAIEEKLRNQEKLALYKTQHEATKNQTAALLEQMKRMNEKYNELVLQKQNLLSRIRAAQAIQASTAALQPYDMDRVHHGLARIEEKVWQVEAQAYAGIKAGEVLNAAPSYVEQEKRDEIQKELAALKEKRGTV</sequence>
<dbReference type="Pfam" id="PF04012">
    <property type="entry name" value="PspA_IM30"/>
    <property type="match status" value="1"/>
</dbReference>
<dbReference type="Proteomes" id="UP000190188">
    <property type="component" value="Unassembled WGS sequence"/>
</dbReference>
<comment type="similarity">
    <text evidence="1">Belongs to the PspA/Vipp/IM30 family.</text>
</comment>
<protein>
    <recommendedName>
        <fullName evidence="5">Phage shock protein A</fullName>
    </recommendedName>
</protein>
<evidence type="ECO:0000256" key="2">
    <source>
        <dbReference type="SAM" id="Coils"/>
    </source>
</evidence>
<keyword evidence="4" id="KW-1185">Reference proteome</keyword>
<proteinExistence type="inferred from homology"/>
<accession>A0A1T2X8G7</accession>
<dbReference type="InterPro" id="IPR007157">
    <property type="entry name" value="PspA_VIPP1"/>
</dbReference>
<dbReference type="AlphaFoldDB" id="A0A1T2X8G7"/>
<dbReference type="STRING" id="1324314.BVG16_18390"/>
<dbReference type="EMBL" id="MSZX01000007">
    <property type="protein sequence ID" value="OPA76179.1"/>
    <property type="molecule type" value="Genomic_DNA"/>
</dbReference>
<gene>
    <name evidence="3" type="ORF">BVG16_18390</name>
</gene>
<evidence type="ECO:0008006" key="5">
    <source>
        <dbReference type="Google" id="ProtNLM"/>
    </source>
</evidence>
<feature type="coiled-coil region" evidence="2">
    <location>
        <begin position="29"/>
        <end position="142"/>
    </location>
</feature>
<evidence type="ECO:0000313" key="4">
    <source>
        <dbReference type="Proteomes" id="UP000190188"/>
    </source>
</evidence>
<comment type="caution">
    <text evidence="3">The sequence shown here is derived from an EMBL/GenBank/DDBJ whole genome shotgun (WGS) entry which is preliminary data.</text>
</comment>
<evidence type="ECO:0000313" key="3">
    <source>
        <dbReference type="EMBL" id="OPA76179.1"/>
    </source>
</evidence>